<dbReference type="KEGG" id="njp:NEJAP_3177"/>
<accession>A0A7R6PV59</accession>
<keyword evidence="7" id="KW-1185">Reference proteome</keyword>
<evidence type="ECO:0000259" key="5">
    <source>
        <dbReference type="PROSITE" id="PS50931"/>
    </source>
</evidence>
<dbReference type="PANTHER" id="PTHR30118">
    <property type="entry name" value="HTH-TYPE TRANSCRIPTIONAL REGULATOR LEUO-RELATED"/>
    <property type="match status" value="1"/>
</dbReference>
<evidence type="ECO:0000256" key="1">
    <source>
        <dbReference type="ARBA" id="ARBA00009437"/>
    </source>
</evidence>
<dbReference type="RefSeq" id="WP_201348239.1">
    <property type="nucleotide sequence ID" value="NZ_AP014546.1"/>
</dbReference>
<dbReference type="PANTHER" id="PTHR30118:SF6">
    <property type="entry name" value="HTH-TYPE TRANSCRIPTIONAL REGULATOR LEUO"/>
    <property type="match status" value="1"/>
</dbReference>
<gene>
    <name evidence="6" type="ORF">NEJAP_3177</name>
</gene>
<dbReference type="GO" id="GO:0003700">
    <property type="term" value="F:DNA-binding transcription factor activity"/>
    <property type="evidence" value="ECO:0007669"/>
    <property type="project" value="InterPro"/>
</dbReference>
<feature type="domain" description="HTH lysR-type" evidence="5">
    <location>
        <begin position="9"/>
        <end position="66"/>
    </location>
</feature>
<evidence type="ECO:0000313" key="7">
    <source>
        <dbReference type="Proteomes" id="UP000595332"/>
    </source>
</evidence>
<dbReference type="GO" id="GO:0003677">
    <property type="term" value="F:DNA binding"/>
    <property type="evidence" value="ECO:0007669"/>
    <property type="project" value="UniProtKB-KW"/>
</dbReference>
<dbReference type="SUPFAM" id="SSF46785">
    <property type="entry name" value="Winged helix' DNA-binding domain"/>
    <property type="match status" value="1"/>
</dbReference>
<reference evidence="6 7" key="1">
    <citation type="journal article" date="2008" name="Int. J. Syst. Evol. Microbiol.">
        <title>Neptunomonas japonica sp. nov., an Osedax japonicus symbiont-like bacterium isolated from sediment adjacent to sperm whale carcasses off Kagoshima, Japan.</title>
        <authorList>
            <person name="Miyazaki M."/>
            <person name="Nogi Y."/>
            <person name="Fujiwara Y."/>
            <person name="Kawato M."/>
            <person name="Kubokawa K."/>
            <person name="Horikoshi K."/>
        </authorList>
    </citation>
    <scope>NUCLEOTIDE SEQUENCE [LARGE SCALE GENOMIC DNA]</scope>
    <source>
        <strain evidence="6 7">JAMM 1380</strain>
    </source>
</reference>
<keyword evidence="2" id="KW-0805">Transcription regulation</keyword>
<dbReference type="InterPro" id="IPR037402">
    <property type="entry name" value="YidZ_PBP2"/>
</dbReference>
<evidence type="ECO:0000256" key="4">
    <source>
        <dbReference type="ARBA" id="ARBA00023163"/>
    </source>
</evidence>
<dbReference type="AlphaFoldDB" id="A0A7R6PV59"/>
<evidence type="ECO:0000256" key="2">
    <source>
        <dbReference type="ARBA" id="ARBA00023015"/>
    </source>
</evidence>
<dbReference type="InterPro" id="IPR036388">
    <property type="entry name" value="WH-like_DNA-bd_sf"/>
</dbReference>
<dbReference type="SUPFAM" id="SSF53850">
    <property type="entry name" value="Periplasmic binding protein-like II"/>
    <property type="match status" value="1"/>
</dbReference>
<protein>
    <submittedName>
        <fullName evidence="6">LysR family transcriptional regulator</fullName>
    </submittedName>
</protein>
<dbReference type="InterPro" id="IPR000847">
    <property type="entry name" value="LysR_HTH_N"/>
</dbReference>
<dbReference type="CDD" id="cd08417">
    <property type="entry name" value="PBP2_Nitroaromatics_like"/>
    <property type="match status" value="1"/>
</dbReference>
<sequence length="304" mass="34071">MKKNDYMSIDGNNLLVFITVMEELSVTKSAIRLGVTQSAVSHTLDKLRSALGDQLFVRSGRSIVPTEQAHELLGRAEAILDGLKGLTDQRYFDPSVGEMAFKVAANDFTRSLIFPRITRALYELSISARIAFTPAGVPDLTGLRGSHYDLAITPFPPEGADIFQVRLFSDTLMCFYDGKIREAPKTKPELLHSNYLDVIFEDHNSVMKSVLSGKELVEMPKPQISVPNFDALSDFILGTDLITVQLAQMAQGSLSGLDRAPLPFKTRKFPVYMVWHRRNNMDPAHIWFRQLIKDTCGELIEHIL</sequence>
<keyword evidence="3" id="KW-0238">DNA-binding</keyword>
<organism evidence="6 7">
    <name type="scientific">Neptunomonas japonica JAMM 1380</name>
    <dbReference type="NCBI Taxonomy" id="1441457"/>
    <lineage>
        <taxon>Bacteria</taxon>
        <taxon>Pseudomonadati</taxon>
        <taxon>Pseudomonadota</taxon>
        <taxon>Gammaproteobacteria</taxon>
        <taxon>Oceanospirillales</taxon>
        <taxon>Oceanospirillaceae</taxon>
        <taxon>Neptunomonas</taxon>
    </lineage>
</organism>
<name>A0A7R6PV59_9GAMM</name>
<dbReference type="PRINTS" id="PR00039">
    <property type="entry name" value="HTHLYSR"/>
</dbReference>
<keyword evidence="4" id="KW-0804">Transcription</keyword>
<dbReference type="Gene3D" id="3.40.190.10">
    <property type="entry name" value="Periplasmic binding protein-like II"/>
    <property type="match status" value="2"/>
</dbReference>
<dbReference type="InterPro" id="IPR005119">
    <property type="entry name" value="LysR_subst-bd"/>
</dbReference>
<dbReference type="InterPro" id="IPR036390">
    <property type="entry name" value="WH_DNA-bd_sf"/>
</dbReference>
<dbReference type="EMBL" id="AP014546">
    <property type="protein sequence ID" value="BBB31115.1"/>
    <property type="molecule type" value="Genomic_DNA"/>
</dbReference>
<evidence type="ECO:0000313" key="6">
    <source>
        <dbReference type="EMBL" id="BBB31115.1"/>
    </source>
</evidence>
<dbReference type="Pfam" id="PF00126">
    <property type="entry name" value="HTH_1"/>
    <property type="match status" value="1"/>
</dbReference>
<comment type="similarity">
    <text evidence="1">Belongs to the LysR transcriptional regulatory family.</text>
</comment>
<dbReference type="Proteomes" id="UP000595332">
    <property type="component" value="Chromosome"/>
</dbReference>
<dbReference type="PROSITE" id="PS50931">
    <property type="entry name" value="HTH_LYSR"/>
    <property type="match status" value="1"/>
</dbReference>
<proteinExistence type="inferred from homology"/>
<evidence type="ECO:0000256" key="3">
    <source>
        <dbReference type="ARBA" id="ARBA00023125"/>
    </source>
</evidence>
<dbReference type="Gene3D" id="1.10.10.10">
    <property type="entry name" value="Winged helix-like DNA-binding domain superfamily/Winged helix DNA-binding domain"/>
    <property type="match status" value="1"/>
</dbReference>
<dbReference type="Pfam" id="PF03466">
    <property type="entry name" value="LysR_substrate"/>
    <property type="match status" value="1"/>
</dbReference>
<dbReference type="InterPro" id="IPR050389">
    <property type="entry name" value="LysR-type_TF"/>
</dbReference>